<dbReference type="Gene3D" id="3.40.50.2000">
    <property type="entry name" value="Glycogen Phosphorylase B"/>
    <property type="match status" value="2"/>
</dbReference>
<feature type="compositionally biased region" description="Low complexity" evidence="1">
    <location>
        <begin position="346"/>
        <end position="359"/>
    </location>
</feature>
<proteinExistence type="predicted"/>
<dbReference type="Pfam" id="PF00534">
    <property type="entry name" value="Glycos_transf_1"/>
    <property type="match status" value="1"/>
</dbReference>
<feature type="domain" description="Glycosyl transferase family 1" evidence="2">
    <location>
        <begin position="184"/>
        <end position="305"/>
    </location>
</feature>
<evidence type="ECO:0000313" key="3">
    <source>
        <dbReference type="EMBL" id="QQM30581.1"/>
    </source>
</evidence>
<organism evidence="3 4">
    <name type="scientific">Martelella lutilitoris</name>
    <dbReference type="NCBI Taxonomy" id="2583532"/>
    <lineage>
        <taxon>Bacteria</taxon>
        <taxon>Pseudomonadati</taxon>
        <taxon>Pseudomonadota</taxon>
        <taxon>Alphaproteobacteria</taxon>
        <taxon>Hyphomicrobiales</taxon>
        <taxon>Aurantimonadaceae</taxon>
        <taxon>Martelella</taxon>
    </lineage>
</organism>
<dbReference type="RefSeq" id="WP_200336086.1">
    <property type="nucleotide sequence ID" value="NZ_CP066786.1"/>
</dbReference>
<evidence type="ECO:0000259" key="2">
    <source>
        <dbReference type="Pfam" id="PF00534"/>
    </source>
</evidence>
<accession>A0A7T7HK00</accession>
<gene>
    <name evidence="3" type="ORF">JET14_20445</name>
</gene>
<keyword evidence="3" id="KW-0808">Transferase</keyword>
<evidence type="ECO:0000313" key="4">
    <source>
        <dbReference type="Proteomes" id="UP000596083"/>
    </source>
</evidence>
<feature type="region of interest" description="Disordered" evidence="1">
    <location>
        <begin position="334"/>
        <end position="359"/>
    </location>
</feature>
<dbReference type="Proteomes" id="UP000596083">
    <property type="component" value="Chromosome"/>
</dbReference>
<name>A0A7T7HK00_9HYPH</name>
<dbReference type="CDD" id="cd03801">
    <property type="entry name" value="GT4_PimA-like"/>
    <property type="match status" value="1"/>
</dbReference>
<dbReference type="GO" id="GO:0016757">
    <property type="term" value="F:glycosyltransferase activity"/>
    <property type="evidence" value="ECO:0007669"/>
    <property type="project" value="InterPro"/>
</dbReference>
<dbReference type="AlphaFoldDB" id="A0A7T7HK00"/>
<dbReference type="KEGG" id="mlut:JET14_20445"/>
<evidence type="ECO:0000256" key="1">
    <source>
        <dbReference type="SAM" id="MobiDB-lite"/>
    </source>
</evidence>
<protein>
    <submittedName>
        <fullName evidence="3">Glycosyltransferase family 4 protein</fullName>
    </submittedName>
</protein>
<reference evidence="3 4" key="1">
    <citation type="submission" date="2020-12" db="EMBL/GenBank/DDBJ databases">
        <authorList>
            <person name="Zheng R.K."/>
            <person name="Sun C.M."/>
        </authorList>
    </citation>
    <scope>NUCLEOTIDE SEQUENCE [LARGE SCALE GENOMIC DNA]</scope>
    <source>
        <strain evidence="3 4">ZRK001</strain>
    </source>
</reference>
<dbReference type="EMBL" id="CP066786">
    <property type="protein sequence ID" value="QQM30581.1"/>
    <property type="molecule type" value="Genomic_DNA"/>
</dbReference>
<dbReference type="InterPro" id="IPR001296">
    <property type="entry name" value="Glyco_trans_1"/>
</dbReference>
<dbReference type="SUPFAM" id="SSF53756">
    <property type="entry name" value="UDP-Glycosyltransferase/glycogen phosphorylase"/>
    <property type="match status" value="1"/>
</dbReference>
<sequence length="359" mass="39130">MSSAIAIIDPFCLTPATITASTNDRVGGTEAIVLKVARALCDDFRFHFYQNGRLDMDRDDCGLYRPLDAVSVANLAGVTGIIVINSWKAALKARRLNPGCPIFLWSHTHPGRHNRRMGEALAEAQIEIVCTSQAHAAHVTQFLSPENRRLPKIGWIYSPVDDDLVADDTPRDRDRLFFPGMPLKGISEVLAKFAGIRKSRPELRLDIAEPGSLAWPDGDGLEGVNFLGRLSHSAMIARMRRSLCVFYPQTRTDDTASLLLAEANAVGTPVIVQRGLGANDEIVGTFGQVFDTDDLKALGERIDMWRLAPPMVNVRPALRMRAVAGEWRAKLGARQEGKPLPPGVVPPGLATTAAAAPEK</sequence>